<feature type="region of interest" description="Disordered" evidence="1">
    <location>
        <begin position="15"/>
        <end position="43"/>
    </location>
</feature>
<dbReference type="OrthoDB" id="5087463at2759"/>
<keyword evidence="3" id="KW-1185">Reference proteome</keyword>
<sequence length="182" mass="20151">MSHFVKLNRKCFPDSPLRTSPPVPESLVSSSPPKIQYAGSNTRSSKTCPECKATLVNRNGSLARRIKRHAKLARIQALNIQIEPLRTEIPHFDVTLAQKMWQSVPAKRRASGGVFLHGPLAGEGFIEGMPGVSSPNGRVKPKWTWIKRDLDSRVGRGPLRALKNTNFNAGLVSEDDNESQME</sequence>
<protein>
    <submittedName>
        <fullName evidence="2">Uncharacterized protein</fullName>
    </submittedName>
</protein>
<proteinExistence type="predicted"/>
<evidence type="ECO:0000256" key="1">
    <source>
        <dbReference type="SAM" id="MobiDB-lite"/>
    </source>
</evidence>
<dbReference type="Proteomes" id="UP000730481">
    <property type="component" value="Unassembled WGS sequence"/>
</dbReference>
<evidence type="ECO:0000313" key="3">
    <source>
        <dbReference type="Proteomes" id="UP000730481"/>
    </source>
</evidence>
<gene>
    <name evidence="2" type="ORF">FBEOM_14291</name>
</gene>
<accession>A0A9P5A561</accession>
<organism evidence="2 3">
    <name type="scientific">Fusarium beomiforme</name>
    <dbReference type="NCBI Taxonomy" id="44412"/>
    <lineage>
        <taxon>Eukaryota</taxon>
        <taxon>Fungi</taxon>
        <taxon>Dikarya</taxon>
        <taxon>Ascomycota</taxon>
        <taxon>Pezizomycotina</taxon>
        <taxon>Sordariomycetes</taxon>
        <taxon>Hypocreomycetidae</taxon>
        <taxon>Hypocreales</taxon>
        <taxon>Nectriaceae</taxon>
        <taxon>Fusarium</taxon>
        <taxon>Fusarium burgessii species complex</taxon>
    </lineage>
</organism>
<dbReference type="AlphaFoldDB" id="A0A9P5A561"/>
<comment type="caution">
    <text evidence="2">The sequence shown here is derived from an EMBL/GenBank/DDBJ whole genome shotgun (WGS) entry which is preliminary data.</text>
</comment>
<name>A0A9P5A561_9HYPO</name>
<dbReference type="EMBL" id="PVQB02001296">
    <property type="protein sequence ID" value="KAF4331924.1"/>
    <property type="molecule type" value="Genomic_DNA"/>
</dbReference>
<reference evidence="2" key="2">
    <citation type="submission" date="2020-02" db="EMBL/GenBank/DDBJ databases">
        <title>Identification and distribution of gene clusters putatively required for synthesis of sphingolipid metabolism inhibitors in phylogenetically diverse species of the filamentous fungus Fusarium.</title>
        <authorList>
            <person name="Kim H.-S."/>
            <person name="Busman M."/>
            <person name="Brown D.W."/>
            <person name="Divon H."/>
            <person name="Uhlig S."/>
            <person name="Proctor R.H."/>
        </authorList>
    </citation>
    <scope>NUCLEOTIDE SEQUENCE</scope>
    <source>
        <strain evidence="2">NRRL 25174</strain>
    </source>
</reference>
<reference evidence="2" key="1">
    <citation type="journal article" date="2017" name="Mycologia">
        <title>Fusarium algeriense, sp. nov., a novel toxigenic crown rot pathogen of durum wheat from Algeria is nested in the Fusarium burgessii species complex.</title>
        <authorList>
            <person name="Laraba I."/>
            <person name="Keddad A."/>
            <person name="Boureghda H."/>
            <person name="Abdallah N."/>
            <person name="Vaughan M.M."/>
            <person name="Proctor R.H."/>
            <person name="Busman M."/>
            <person name="O'Donnell K."/>
        </authorList>
    </citation>
    <scope>NUCLEOTIDE SEQUENCE</scope>
    <source>
        <strain evidence="2">NRRL 25174</strain>
    </source>
</reference>
<evidence type="ECO:0000313" key="2">
    <source>
        <dbReference type="EMBL" id="KAF4331924.1"/>
    </source>
</evidence>